<protein>
    <recommendedName>
        <fullName evidence="4">NVEALA protein</fullName>
    </recommendedName>
</protein>
<name>B5D110_PHOPM</name>
<feature type="signal peptide" evidence="1">
    <location>
        <begin position="1"/>
        <end position="26"/>
    </location>
</feature>
<comment type="caution">
    <text evidence="2">The sequence shown here is derived from an EMBL/GenBank/DDBJ whole genome shotgun (WGS) entry which is preliminary data.</text>
</comment>
<evidence type="ECO:0000256" key="1">
    <source>
        <dbReference type="SAM" id="SignalP"/>
    </source>
</evidence>
<proteinExistence type="predicted"/>
<dbReference type="InterPro" id="IPR025905">
    <property type="entry name" value="NVEALA"/>
</dbReference>
<keyword evidence="1" id="KW-0732">Signal</keyword>
<reference evidence="2 3" key="1">
    <citation type="submission" date="2008-08" db="EMBL/GenBank/DDBJ databases">
        <title>Draft genome sequence of Bacteroides plebeius (DSM 17135).</title>
        <authorList>
            <person name="Sudarsanam P."/>
            <person name="Ley R."/>
            <person name="Guruge J."/>
            <person name="Turnbaugh P.J."/>
            <person name="Mahowald M."/>
            <person name="Liep D."/>
            <person name="Gordon J."/>
        </authorList>
    </citation>
    <scope>NUCLEOTIDE SEQUENCE [LARGE SCALE GENOMIC DNA]</scope>
    <source>
        <strain evidence="3">DSM 17135 / JCM 12973 / M2</strain>
    </source>
</reference>
<gene>
    <name evidence="2" type="ORF">BACPLE_02687</name>
</gene>
<evidence type="ECO:0008006" key="4">
    <source>
        <dbReference type="Google" id="ProtNLM"/>
    </source>
</evidence>
<evidence type="ECO:0000313" key="2">
    <source>
        <dbReference type="EMBL" id="EDY94850.1"/>
    </source>
</evidence>
<dbReference type="HOGENOM" id="CLU_173809_1_0_10"/>
<dbReference type="AlphaFoldDB" id="B5D110"/>
<dbReference type="EMBL" id="ABQC02000022">
    <property type="protein sequence ID" value="EDY94850.1"/>
    <property type="molecule type" value="Genomic_DNA"/>
</dbReference>
<organism evidence="2 3">
    <name type="scientific">Phocaeicola plebeius (strain DSM 17135 / JCM 12973 / CCUG 54634 / M2)</name>
    <name type="common">Bacteroides plebeius</name>
    <dbReference type="NCBI Taxonomy" id="484018"/>
    <lineage>
        <taxon>Bacteria</taxon>
        <taxon>Pseudomonadati</taxon>
        <taxon>Bacteroidota</taxon>
        <taxon>Bacteroidia</taxon>
        <taxon>Bacteroidales</taxon>
        <taxon>Bacteroidaceae</taxon>
        <taxon>Phocaeicola</taxon>
    </lineage>
</organism>
<reference evidence="2 3" key="2">
    <citation type="submission" date="2008-08" db="EMBL/GenBank/DDBJ databases">
        <authorList>
            <person name="Fulton L."/>
            <person name="Clifton S."/>
            <person name="Fulton B."/>
            <person name="Xu J."/>
            <person name="Minx P."/>
            <person name="Pepin K.H."/>
            <person name="Johnson M."/>
            <person name="Thiruvilangam P."/>
            <person name="Bhonagiri V."/>
            <person name="Nash W.E."/>
            <person name="Mardis E.R."/>
            <person name="Wilson R.K."/>
        </authorList>
    </citation>
    <scope>NUCLEOTIDE SEQUENCE [LARGE SCALE GENOMIC DNA]</scope>
    <source>
        <strain evidence="3">DSM 17135 / JCM 12973 / M2</strain>
    </source>
</reference>
<sequence length="90" mass="9859">MKKNFLKLVFASVSALVAGYSVYASQQEVEMSDLAMANVEALASGENIGSGDPCWNANYDADKPKAVKCGTPCKHEPLDIHWWSRTSYCL</sequence>
<accession>B5D110</accession>
<dbReference type="OrthoDB" id="1050460at2"/>
<dbReference type="Proteomes" id="UP000003452">
    <property type="component" value="Unassembled WGS sequence"/>
</dbReference>
<evidence type="ECO:0000313" key="3">
    <source>
        <dbReference type="Proteomes" id="UP000003452"/>
    </source>
</evidence>
<feature type="chain" id="PRO_5002828988" description="NVEALA protein" evidence="1">
    <location>
        <begin position="27"/>
        <end position="90"/>
    </location>
</feature>
<dbReference type="Pfam" id="PF14055">
    <property type="entry name" value="NVEALA"/>
    <property type="match status" value="1"/>
</dbReference>